<feature type="region of interest" description="Disordered" evidence="2">
    <location>
        <begin position="347"/>
        <end position="366"/>
    </location>
</feature>
<protein>
    <submittedName>
        <fullName evidence="4">Unannotated protein</fullName>
    </submittedName>
</protein>
<feature type="compositionally biased region" description="Basic and acidic residues" evidence="2">
    <location>
        <begin position="357"/>
        <end position="366"/>
    </location>
</feature>
<evidence type="ECO:0000313" key="4">
    <source>
        <dbReference type="EMBL" id="CAB4692242.1"/>
    </source>
</evidence>
<dbReference type="PANTHER" id="PTHR43785:SF12">
    <property type="entry name" value="TYPE-1 GLUTAMINE SYNTHETASE 2"/>
    <property type="match status" value="1"/>
</dbReference>
<evidence type="ECO:0000256" key="2">
    <source>
        <dbReference type="SAM" id="MobiDB-lite"/>
    </source>
</evidence>
<dbReference type="GO" id="GO:0006542">
    <property type="term" value="P:glutamine biosynthetic process"/>
    <property type="evidence" value="ECO:0007669"/>
    <property type="project" value="TreeGrafter"/>
</dbReference>
<dbReference type="GO" id="GO:0004356">
    <property type="term" value="F:glutamine synthetase activity"/>
    <property type="evidence" value="ECO:0007669"/>
    <property type="project" value="InterPro"/>
</dbReference>
<reference evidence="4" key="1">
    <citation type="submission" date="2020-05" db="EMBL/GenBank/DDBJ databases">
        <authorList>
            <person name="Chiriac C."/>
            <person name="Salcher M."/>
            <person name="Ghai R."/>
            <person name="Kavagutti S V."/>
        </authorList>
    </citation>
    <scope>NUCLEOTIDE SEQUENCE</scope>
</reference>
<dbReference type="InterPro" id="IPR008146">
    <property type="entry name" value="Gln_synth_cat_dom"/>
</dbReference>
<evidence type="ECO:0000256" key="1">
    <source>
        <dbReference type="ARBA" id="ARBA00022598"/>
    </source>
</evidence>
<organism evidence="4">
    <name type="scientific">freshwater metagenome</name>
    <dbReference type="NCBI Taxonomy" id="449393"/>
    <lineage>
        <taxon>unclassified sequences</taxon>
        <taxon>metagenomes</taxon>
        <taxon>ecological metagenomes</taxon>
    </lineage>
</organism>
<sequence>MTDQIDVVFPDLLGLLHGKTVPSHRVDHPTHYAITVMVQGLDLEFLDTDTYSASAGFPDMEARLHPETVRPWIGDRRIGFAHLHRADGRDLPLDSRRQLSVICDQWRALDLEPIAGFEMEFFLLESRKPLVKLDVPDHRVYGIGPGADPTGTLEVIAAAAERAGLQVEGVNSEFTPSQVEAALHYQPALIAADNASLFRELVRQIATSRGIDTTFMARPFGDAVGSGLHLNMSLADVAGRNAFIDADDQHGISALSRHFIAGLLHHHEALAAFAAPTVNSYKRLTPGMLSGYWANWGLDNRLCTVRVPGQRGEGTRIEHRMADGTASPHLLAAALFAAGLHGVREKMPLSDPQVGDADERPNTDRHVPTSLTSALDALEADTELRAFFEPDIIEVYLGLKRKEWSRWELAVTDWEQSEYARVY</sequence>
<dbReference type="EMBL" id="CAEZXZ010000003">
    <property type="protein sequence ID" value="CAB4692242.1"/>
    <property type="molecule type" value="Genomic_DNA"/>
</dbReference>
<evidence type="ECO:0000259" key="3">
    <source>
        <dbReference type="PROSITE" id="PS51987"/>
    </source>
</evidence>
<dbReference type="SUPFAM" id="SSF55931">
    <property type="entry name" value="Glutamine synthetase/guanido kinase"/>
    <property type="match status" value="1"/>
</dbReference>
<dbReference type="SMART" id="SM01230">
    <property type="entry name" value="Gln-synt_C"/>
    <property type="match status" value="1"/>
</dbReference>
<feature type="domain" description="GS catalytic" evidence="3">
    <location>
        <begin position="95"/>
        <end position="423"/>
    </location>
</feature>
<keyword evidence="1" id="KW-0436">Ligase</keyword>
<proteinExistence type="predicted"/>
<dbReference type="PANTHER" id="PTHR43785">
    <property type="entry name" value="GAMMA-GLUTAMYLPUTRESCINE SYNTHETASE"/>
    <property type="match status" value="1"/>
</dbReference>
<dbReference type="AlphaFoldDB" id="A0A6J6P1S2"/>
<accession>A0A6J6P1S2</accession>
<dbReference type="InterPro" id="IPR014746">
    <property type="entry name" value="Gln_synth/guanido_kin_cat_dom"/>
</dbReference>
<gene>
    <name evidence="4" type="ORF">UFOPK2625_00039</name>
</gene>
<dbReference type="PROSITE" id="PS51987">
    <property type="entry name" value="GS_CATALYTIC"/>
    <property type="match status" value="1"/>
</dbReference>
<name>A0A6J6P1S2_9ZZZZ</name>
<dbReference type="Pfam" id="PF00120">
    <property type="entry name" value="Gln-synt_C"/>
    <property type="match status" value="1"/>
</dbReference>
<dbReference type="Gene3D" id="3.30.590.10">
    <property type="entry name" value="Glutamine synthetase/guanido kinase, catalytic domain"/>
    <property type="match status" value="1"/>
</dbReference>